<evidence type="ECO:0000313" key="2">
    <source>
        <dbReference type="EMBL" id="BBJ45476.1"/>
    </source>
</evidence>
<proteinExistence type="predicted"/>
<evidence type="ECO:0000256" key="1">
    <source>
        <dbReference type="SAM" id="MobiDB-lite"/>
    </source>
</evidence>
<protein>
    <submittedName>
        <fullName evidence="2">Uncharacterized protein</fullName>
    </submittedName>
</protein>
<name>A0A499VBA7_9ACTN</name>
<reference evidence="2 3" key="1">
    <citation type="journal article" date="2020" name="Int. J. Syst. Evol. Microbiol.">
        <title>Reclassification of Streptomyces castelarensis and Streptomyces sporoclivatus as later heterotypic synonyms of Streptomyces antimycoticus.</title>
        <authorList>
            <person name="Komaki H."/>
            <person name="Tamura T."/>
        </authorList>
    </citation>
    <scope>NUCLEOTIDE SEQUENCE [LARGE SCALE GENOMIC DNA]</scope>
    <source>
        <strain evidence="2 3">NBRC 100767</strain>
    </source>
</reference>
<dbReference type="EMBL" id="AP019620">
    <property type="protein sequence ID" value="BBJ45476.1"/>
    <property type="molecule type" value="Genomic_DNA"/>
</dbReference>
<gene>
    <name evidence="2" type="ORF">SSPO_081940</name>
</gene>
<dbReference type="Proteomes" id="UP000463951">
    <property type="component" value="Chromosome"/>
</dbReference>
<accession>A0A499VBA7</accession>
<evidence type="ECO:0000313" key="3">
    <source>
        <dbReference type="Proteomes" id="UP000463951"/>
    </source>
</evidence>
<feature type="region of interest" description="Disordered" evidence="1">
    <location>
        <begin position="40"/>
        <end position="97"/>
    </location>
</feature>
<sequence>MLLLSRTVGGGGRGVAEVEFAQDGDDRVDVIGGGRRRGVALGRQWEPGPGGPAGRFRRGEFSSGQGVSLMDRRSGAIPRGVTPAIPGDPETKANGLR</sequence>
<organism evidence="2 3">
    <name type="scientific">Streptomyces antimycoticus</name>
    <dbReference type="NCBI Taxonomy" id="68175"/>
    <lineage>
        <taxon>Bacteria</taxon>
        <taxon>Bacillati</taxon>
        <taxon>Actinomycetota</taxon>
        <taxon>Actinomycetes</taxon>
        <taxon>Kitasatosporales</taxon>
        <taxon>Streptomycetaceae</taxon>
        <taxon>Streptomyces</taxon>
        <taxon>Streptomyces violaceusniger group</taxon>
    </lineage>
</organism>
<dbReference type="AlphaFoldDB" id="A0A499VBA7"/>